<dbReference type="PANTHER" id="PTHR30404">
    <property type="entry name" value="N-ACETYLMURAMOYL-L-ALANINE AMIDASE"/>
    <property type="match status" value="1"/>
</dbReference>
<name>A0A1I1K6P2_9GAMM</name>
<dbReference type="STRING" id="1123010.SAMN02745724_01911"/>
<keyword evidence="5" id="KW-0961">Cell wall biogenesis/degradation</keyword>
<keyword evidence="8" id="KW-1185">Reference proteome</keyword>
<dbReference type="Gene3D" id="2.60.40.3500">
    <property type="match status" value="1"/>
</dbReference>
<dbReference type="CDD" id="cd00118">
    <property type="entry name" value="LysM"/>
    <property type="match status" value="1"/>
</dbReference>
<dbReference type="AlphaFoldDB" id="A0A1I1K6P2"/>
<protein>
    <recommendedName>
        <fullName evidence="3">N-acetylmuramoyl-L-alanine amidase</fullName>
        <ecNumber evidence="3">3.5.1.28</ecNumber>
    </recommendedName>
</protein>
<evidence type="ECO:0000256" key="1">
    <source>
        <dbReference type="ARBA" id="ARBA00001561"/>
    </source>
</evidence>
<dbReference type="GO" id="GO:0071555">
    <property type="term" value="P:cell wall organization"/>
    <property type="evidence" value="ECO:0007669"/>
    <property type="project" value="UniProtKB-KW"/>
</dbReference>
<dbReference type="Pfam" id="PF01520">
    <property type="entry name" value="Amidase_3"/>
    <property type="match status" value="1"/>
</dbReference>
<dbReference type="RefSeq" id="WP_091983149.1">
    <property type="nucleotide sequence ID" value="NZ_FOLO01000011.1"/>
</dbReference>
<dbReference type="Proteomes" id="UP000198862">
    <property type="component" value="Unassembled WGS sequence"/>
</dbReference>
<dbReference type="GO" id="GO:0008745">
    <property type="term" value="F:N-acetylmuramoyl-L-alanine amidase activity"/>
    <property type="evidence" value="ECO:0007669"/>
    <property type="project" value="UniProtKB-EC"/>
</dbReference>
<dbReference type="EC" id="3.5.1.28" evidence="3"/>
<dbReference type="CDD" id="cd02696">
    <property type="entry name" value="MurNAc-LAA"/>
    <property type="match status" value="1"/>
</dbReference>
<feature type="domain" description="LysM" evidence="6">
    <location>
        <begin position="402"/>
        <end position="445"/>
    </location>
</feature>
<dbReference type="SUPFAM" id="SSF53187">
    <property type="entry name" value="Zn-dependent exopeptidases"/>
    <property type="match status" value="1"/>
</dbReference>
<dbReference type="InterPro" id="IPR002508">
    <property type="entry name" value="MurNAc-LAA_cat"/>
</dbReference>
<sequence>MRSLKINITKIFIVFICYSCIAIPFSYAQNKITSVRVWPSPDSTRVVFDLKTKPEYSYFVLKKPLRLVVDFKNTSQKVKLPKVTKEHQLIKKVRFSSPKKKGWTRLVFEILEPVKPVIFALTPTGPYKDRLVVDLFAINKKPAKAIVAKNRDIRGNRDIVIAVDAGHGGEDPGSIGPSGTYEKYITLQISKRLAKLINAEKGMRAVLPRSGDYYVKNNTRTVRARKNKVDFFISIHADAFTSPQPRGASVWVLSLGRANSEIGKWIESSEKHSDLLGGAASVLKDTANEKYLVQAVLDMKMDHSMKTGSEVAVSILKELKKVTKMHKKTPQYASLGVLKSPDIPSILVETGFISNPAEEKLLKNASHQNKLAKAIFTSIRSYFKSNPPDDSYFAKVKPSIPEQHKVKSGDSLSVLAQRYGVTITKLKQANKMKSNTLIIGQSLTIPRS</sequence>
<evidence type="ECO:0000313" key="8">
    <source>
        <dbReference type="Proteomes" id="UP000198862"/>
    </source>
</evidence>
<dbReference type="InterPro" id="IPR021731">
    <property type="entry name" value="AMIN_dom"/>
</dbReference>
<dbReference type="PROSITE" id="PS51782">
    <property type="entry name" value="LYSM"/>
    <property type="match status" value="1"/>
</dbReference>
<dbReference type="SMART" id="SM00257">
    <property type="entry name" value="LysM"/>
    <property type="match status" value="1"/>
</dbReference>
<evidence type="ECO:0000313" key="7">
    <source>
        <dbReference type="EMBL" id="SFC53713.1"/>
    </source>
</evidence>
<dbReference type="Pfam" id="PF11741">
    <property type="entry name" value="AMIN"/>
    <property type="match status" value="1"/>
</dbReference>
<proteinExistence type="inferred from homology"/>
<dbReference type="Gene3D" id="3.10.350.10">
    <property type="entry name" value="LysM domain"/>
    <property type="match status" value="1"/>
</dbReference>
<dbReference type="InterPro" id="IPR050695">
    <property type="entry name" value="N-acetylmuramoyl_amidase_3"/>
</dbReference>
<evidence type="ECO:0000256" key="2">
    <source>
        <dbReference type="ARBA" id="ARBA00010860"/>
    </source>
</evidence>
<dbReference type="GO" id="GO:0030288">
    <property type="term" value="C:outer membrane-bounded periplasmic space"/>
    <property type="evidence" value="ECO:0007669"/>
    <property type="project" value="TreeGrafter"/>
</dbReference>
<dbReference type="Pfam" id="PF01476">
    <property type="entry name" value="LysM"/>
    <property type="match status" value="1"/>
</dbReference>
<dbReference type="EMBL" id="FOLO01000011">
    <property type="protein sequence ID" value="SFC53713.1"/>
    <property type="molecule type" value="Genomic_DNA"/>
</dbReference>
<evidence type="ECO:0000256" key="4">
    <source>
        <dbReference type="ARBA" id="ARBA00022801"/>
    </source>
</evidence>
<dbReference type="SMART" id="SM00646">
    <property type="entry name" value="Ami_3"/>
    <property type="match status" value="1"/>
</dbReference>
<organism evidence="7 8">
    <name type="scientific">Pseudoalteromonas denitrificans DSM 6059</name>
    <dbReference type="NCBI Taxonomy" id="1123010"/>
    <lineage>
        <taxon>Bacteria</taxon>
        <taxon>Pseudomonadati</taxon>
        <taxon>Pseudomonadota</taxon>
        <taxon>Gammaproteobacteria</taxon>
        <taxon>Alteromonadales</taxon>
        <taxon>Pseudoalteromonadaceae</taxon>
        <taxon>Pseudoalteromonas</taxon>
    </lineage>
</organism>
<dbReference type="InterPro" id="IPR018392">
    <property type="entry name" value="LysM"/>
</dbReference>
<evidence type="ECO:0000256" key="5">
    <source>
        <dbReference type="ARBA" id="ARBA00023316"/>
    </source>
</evidence>
<accession>A0A1I1K6P2</accession>
<comment type="catalytic activity">
    <reaction evidence="1">
        <text>Hydrolyzes the link between N-acetylmuramoyl residues and L-amino acid residues in certain cell-wall glycopeptides.</text>
        <dbReference type="EC" id="3.5.1.28"/>
    </reaction>
</comment>
<keyword evidence="4" id="KW-0378">Hydrolase</keyword>
<dbReference type="SUPFAM" id="SSF54106">
    <property type="entry name" value="LysM domain"/>
    <property type="match status" value="1"/>
</dbReference>
<dbReference type="PANTHER" id="PTHR30404:SF6">
    <property type="entry name" value="N-ACETYLMURAMOYL-L-ALANINE AMIDASE AMIB"/>
    <property type="match status" value="1"/>
</dbReference>
<dbReference type="InterPro" id="IPR036779">
    <property type="entry name" value="LysM_dom_sf"/>
</dbReference>
<dbReference type="GO" id="GO:0009253">
    <property type="term" value="P:peptidoglycan catabolic process"/>
    <property type="evidence" value="ECO:0007669"/>
    <property type="project" value="InterPro"/>
</dbReference>
<gene>
    <name evidence="7" type="ORF">SAMN02745724_01911</name>
</gene>
<comment type="similarity">
    <text evidence="2">Belongs to the N-acetylmuramoyl-L-alanine amidase 3 family.</text>
</comment>
<dbReference type="Gene3D" id="3.40.630.40">
    <property type="entry name" value="Zn-dependent exopeptidases"/>
    <property type="match status" value="1"/>
</dbReference>
<evidence type="ECO:0000259" key="6">
    <source>
        <dbReference type="PROSITE" id="PS51782"/>
    </source>
</evidence>
<evidence type="ECO:0000256" key="3">
    <source>
        <dbReference type="ARBA" id="ARBA00011901"/>
    </source>
</evidence>
<dbReference type="OrthoDB" id="9806267at2"/>
<reference evidence="7 8" key="1">
    <citation type="submission" date="2016-10" db="EMBL/GenBank/DDBJ databases">
        <authorList>
            <person name="de Groot N.N."/>
        </authorList>
    </citation>
    <scope>NUCLEOTIDE SEQUENCE [LARGE SCALE GENOMIC DNA]</scope>
    <source>
        <strain evidence="7 8">DSM 6059</strain>
    </source>
</reference>